<proteinExistence type="predicted"/>
<dbReference type="Proteomes" id="UP000249605">
    <property type="component" value="Plasmid unnamed1"/>
</dbReference>
<dbReference type="AlphaFoldDB" id="A0A2U9S8A3"/>
<keyword evidence="2" id="KW-1185">Reference proteome</keyword>
<dbReference type="KEGG" id="azm:DM194_15140"/>
<dbReference type="OrthoDB" id="8453032at2"/>
<dbReference type="Gene3D" id="1.10.260.40">
    <property type="entry name" value="lambda repressor-like DNA-binding domains"/>
    <property type="match status" value="1"/>
</dbReference>
<dbReference type="RefSeq" id="WP_111068391.1">
    <property type="nucleotide sequence ID" value="NZ_CP029830.1"/>
</dbReference>
<dbReference type="InterPro" id="IPR001387">
    <property type="entry name" value="Cro/C1-type_HTH"/>
</dbReference>
<dbReference type="GO" id="GO:0003677">
    <property type="term" value="F:DNA binding"/>
    <property type="evidence" value="ECO:0007669"/>
    <property type="project" value="InterPro"/>
</dbReference>
<reference evidence="1 2" key="1">
    <citation type="submission" date="2018-06" db="EMBL/GenBank/DDBJ databases">
        <title>Complete genome sequencing of Azospirillum sp. M2T2B2.</title>
        <authorList>
            <person name="Heo J."/>
            <person name="Kim S.-J."/>
            <person name="Kwon S.-W."/>
            <person name="Anandham R."/>
        </authorList>
    </citation>
    <scope>NUCLEOTIDE SEQUENCE [LARGE SCALE GENOMIC DNA]</scope>
    <source>
        <strain evidence="1 2">M2T2B2</strain>
        <plasmid evidence="1 2">unnamed1</plasmid>
    </source>
</reference>
<geneLocation type="plasmid" evidence="1 2">
    <name>unnamed1</name>
</geneLocation>
<protein>
    <recommendedName>
        <fullName evidence="3">XRE family transcriptional regulator</fullName>
    </recommendedName>
</protein>
<evidence type="ECO:0000313" key="1">
    <source>
        <dbReference type="EMBL" id="AWU95632.1"/>
    </source>
</evidence>
<accession>A0A2U9S8A3</accession>
<evidence type="ECO:0008006" key="3">
    <source>
        <dbReference type="Google" id="ProtNLM"/>
    </source>
</evidence>
<gene>
    <name evidence="1" type="ORF">DM194_15140</name>
</gene>
<dbReference type="InterPro" id="IPR010982">
    <property type="entry name" value="Lambda_DNA-bd_dom_sf"/>
</dbReference>
<sequence>MLAQQTRRTEAVAAVTTPSDVLGFVELVRGTYHDVTVDLDAPGTETGEWWIDVSADGFRTTLLWTMDHGFGVFTSEPGYGDRPDECYRNHERLFRRFSQLVESHTRDTGIHPLHLRDVRALVGTQQAVVADRMRVNQAAVSKLESRRDMKLSTVTSYVEALGGRVELRAVFDDFAVNMALPEEAESA</sequence>
<dbReference type="EMBL" id="CP029830">
    <property type="protein sequence ID" value="AWU95632.1"/>
    <property type="molecule type" value="Genomic_DNA"/>
</dbReference>
<dbReference type="SUPFAM" id="SSF47413">
    <property type="entry name" value="lambda repressor-like DNA-binding domains"/>
    <property type="match status" value="1"/>
</dbReference>
<keyword evidence="1" id="KW-0614">Plasmid</keyword>
<name>A0A2U9S8A3_9PROT</name>
<organism evidence="1 2">
    <name type="scientific">Azospirillum ramasamyi</name>
    <dbReference type="NCBI Taxonomy" id="682998"/>
    <lineage>
        <taxon>Bacteria</taxon>
        <taxon>Pseudomonadati</taxon>
        <taxon>Pseudomonadota</taxon>
        <taxon>Alphaproteobacteria</taxon>
        <taxon>Rhodospirillales</taxon>
        <taxon>Azospirillaceae</taxon>
        <taxon>Azospirillum</taxon>
    </lineage>
</organism>
<evidence type="ECO:0000313" key="2">
    <source>
        <dbReference type="Proteomes" id="UP000249605"/>
    </source>
</evidence>
<dbReference type="CDD" id="cd00093">
    <property type="entry name" value="HTH_XRE"/>
    <property type="match status" value="1"/>
</dbReference>